<dbReference type="EMBL" id="JAPDDS010000001">
    <property type="protein sequence ID" value="MCW1883427.1"/>
    <property type="molecule type" value="Genomic_DNA"/>
</dbReference>
<keyword evidence="3" id="KW-1185">Reference proteome</keyword>
<reference evidence="2 3" key="1">
    <citation type="submission" date="2022-10" db="EMBL/GenBank/DDBJ databases">
        <title>Luteolibacter flavescens strain MCCC 1K03193, whole genome shotgun sequencing project.</title>
        <authorList>
            <person name="Zhao G."/>
            <person name="Shen L."/>
        </authorList>
    </citation>
    <scope>NUCLEOTIDE SEQUENCE [LARGE SCALE GENOMIC DNA]</scope>
    <source>
        <strain evidence="2 3">MCCC 1K03193</strain>
    </source>
</reference>
<name>A0ABT3FIM8_9BACT</name>
<dbReference type="InterPro" id="IPR000873">
    <property type="entry name" value="AMP-dep_synth/lig_dom"/>
</dbReference>
<proteinExistence type="predicted"/>
<accession>A0ABT3FIM8</accession>
<dbReference type="Gene3D" id="3.40.50.12780">
    <property type="entry name" value="N-terminal domain of ligase-like"/>
    <property type="match status" value="1"/>
</dbReference>
<comment type="caution">
    <text evidence="2">The sequence shown here is derived from an EMBL/GenBank/DDBJ whole genome shotgun (WGS) entry which is preliminary data.</text>
</comment>
<dbReference type="SUPFAM" id="SSF56801">
    <property type="entry name" value="Acetyl-CoA synthetase-like"/>
    <property type="match status" value="1"/>
</dbReference>
<dbReference type="PANTHER" id="PTHR43845">
    <property type="entry name" value="BLR5969 PROTEIN"/>
    <property type="match status" value="1"/>
</dbReference>
<feature type="domain" description="AMP-dependent synthetase/ligase" evidence="1">
    <location>
        <begin position="174"/>
        <end position="324"/>
    </location>
</feature>
<organism evidence="2 3">
    <name type="scientific">Luteolibacter flavescens</name>
    <dbReference type="NCBI Taxonomy" id="1859460"/>
    <lineage>
        <taxon>Bacteria</taxon>
        <taxon>Pseudomonadati</taxon>
        <taxon>Verrucomicrobiota</taxon>
        <taxon>Verrucomicrobiia</taxon>
        <taxon>Verrucomicrobiales</taxon>
        <taxon>Verrucomicrobiaceae</taxon>
        <taxon>Luteolibacter</taxon>
    </lineage>
</organism>
<dbReference type="PANTHER" id="PTHR43845:SF1">
    <property type="entry name" value="BLR5969 PROTEIN"/>
    <property type="match status" value="1"/>
</dbReference>
<dbReference type="Proteomes" id="UP001207930">
    <property type="component" value="Unassembled WGS sequence"/>
</dbReference>
<evidence type="ECO:0000313" key="2">
    <source>
        <dbReference type="EMBL" id="MCW1883427.1"/>
    </source>
</evidence>
<evidence type="ECO:0000259" key="1">
    <source>
        <dbReference type="Pfam" id="PF00501"/>
    </source>
</evidence>
<evidence type="ECO:0000313" key="3">
    <source>
        <dbReference type="Proteomes" id="UP001207930"/>
    </source>
</evidence>
<dbReference type="Pfam" id="PF00501">
    <property type="entry name" value="AMP-binding"/>
    <property type="match status" value="1"/>
</dbReference>
<gene>
    <name evidence="2" type="ORF">OKA04_01720</name>
</gene>
<sequence length="488" mass="54754">MKPRPSNPWWATTSHDEIHQRQDVLLRRLLKDRVVPFTAYYGKLFKELGIEAGDIRGTDDLEKLPFTSKADLANPRDFVIIPDEKVLRHQWSTLKYAITHGPSATKQALEEELRPILLTSTTGRSSAPVPFLYTKHDLANLEECGRRMMELCQSDASWRHINAFPFAPHLAFWLAHHAGTGFNTFMMSTGGGKTLGTEGNLNLITKIDPDAIIAMPTFLYHLLQQATQDGLRWTKLKRIVLGGEKVPLGMRRKLRALCEQMGAEDVAIMSTYGFTEAKLAWTECMPPKGEEVSGLHVYPDQMFLEIVDPETGKRVPDGQPGEIVCTPLDARGTVVVRYRTGDLIEGGITYEPCPHCGRTCPRLIGKISRVSDIRELNVNKLKGTLVDFNALENLLDDTDGLGAWQIELRKRNDDPLETDQVVVHAVPAEGSGSEALREQISQRFGQAVEFAPNDIVFHSWDEMRRMQGVGKELKEKKVVDNRPNPEAP</sequence>
<protein>
    <submittedName>
        <fullName evidence="2">AMP-binding protein</fullName>
    </submittedName>
</protein>
<dbReference type="InterPro" id="IPR042099">
    <property type="entry name" value="ANL_N_sf"/>
</dbReference>
<dbReference type="RefSeq" id="WP_264499388.1">
    <property type="nucleotide sequence ID" value="NZ_JAPDDS010000001.1"/>
</dbReference>